<gene>
    <name evidence="3" type="ORF">DXM27_19760</name>
</gene>
<dbReference type="InterPro" id="IPR036709">
    <property type="entry name" value="Autotransporte_beta_dom_sf"/>
</dbReference>
<dbReference type="PROSITE" id="PS51208">
    <property type="entry name" value="AUTOTRANSPORTER"/>
    <property type="match status" value="1"/>
</dbReference>
<dbReference type="InterPro" id="IPR015919">
    <property type="entry name" value="Cadherin-like_sf"/>
</dbReference>
<organism evidence="3 4">
    <name type="scientific">Rhizobium rhizogenes</name>
    <name type="common">Agrobacterium rhizogenes</name>
    <dbReference type="NCBI Taxonomy" id="359"/>
    <lineage>
        <taxon>Bacteria</taxon>
        <taxon>Pseudomonadati</taxon>
        <taxon>Pseudomonadota</taxon>
        <taxon>Alphaproteobacteria</taxon>
        <taxon>Hyphomicrobiales</taxon>
        <taxon>Rhizobiaceae</taxon>
        <taxon>Rhizobium/Agrobacterium group</taxon>
        <taxon>Rhizobium</taxon>
    </lineage>
</organism>
<dbReference type="SUPFAM" id="SSF103515">
    <property type="entry name" value="Autotransporter"/>
    <property type="match status" value="1"/>
</dbReference>
<dbReference type="CDD" id="cd00102">
    <property type="entry name" value="IPT"/>
    <property type="match status" value="2"/>
</dbReference>
<dbReference type="PANTHER" id="PTHR22625:SF70">
    <property type="entry name" value="PLEXIN A, ISOFORM A"/>
    <property type="match status" value="1"/>
</dbReference>
<feature type="signal peptide" evidence="1">
    <location>
        <begin position="1"/>
        <end position="47"/>
    </location>
</feature>
<evidence type="ECO:0000259" key="2">
    <source>
        <dbReference type="PROSITE" id="PS51208"/>
    </source>
</evidence>
<dbReference type="SMART" id="SM00869">
    <property type="entry name" value="Autotransporter"/>
    <property type="match status" value="1"/>
</dbReference>
<dbReference type="Pfam" id="PF17963">
    <property type="entry name" value="Big_9"/>
    <property type="match status" value="1"/>
</dbReference>
<dbReference type="Pfam" id="PF05345">
    <property type="entry name" value="He_PIG"/>
    <property type="match status" value="2"/>
</dbReference>
<dbReference type="InterPro" id="IPR031148">
    <property type="entry name" value="Plexin"/>
</dbReference>
<evidence type="ECO:0000256" key="1">
    <source>
        <dbReference type="SAM" id="SignalP"/>
    </source>
</evidence>
<dbReference type="InterPro" id="IPR013783">
    <property type="entry name" value="Ig-like_fold"/>
</dbReference>
<dbReference type="Pfam" id="PF01833">
    <property type="entry name" value="TIG"/>
    <property type="match status" value="2"/>
</dbReference>
<dbReference type="SMART" id="SM00429">
    <property type="entry name" value="IPT"/>
    <property type="match status" value="2"/>
</dbReference>
<protein>
    <recommendedName>
        <fullName evidence="2">Autotransporter domain-containing protein</fullName>
    </recommendedName>
</protein>
<dbReference type="InterPro" id="IPR002909">
    <property type="entry name" value="IPT_dom"/>
</dbReference>
<dbReference type="Gene3D" id="2.60.40.10">
    <property type="entry name" value="Immunoglobulins"/>
    <property type="match status" value="4"/>
</dbReference>
<dbReference type="InterPro" id="IPR005546">
    <property type="entry name" value="Autotransporte_beta"/>
</dbReference>
<dbReference type="SUPFAM" id="SSF49313">
    <property type="entry name" value="Cadherin-like"/>
    <property type="match status" value="2"/>
</dbReference>
<comment type="caution">
    <text evidence="3">The sequence shown here is derived from an EMBL/GenBank/DDBJ whole genome shotgun (WGS) entry which is preliminary data.</text>
</comment>
<sequence>MIGVKATGFLARKLVLRKFLQASLIRRILLSTLTMTGLAVTASPALALSNACTTLNSNSGTTSYSATFNAADFVTGETVTVSFTDNGGDPKTVPEINSAQIRLNNQNSSTVFYRYSSYTGSAGPHFGSHNSLSTNGLSIQINSRTFLSGVTIVCSAPISAPNVTSISPASGTTAGGTAVTITGTNLTGATAVSIGGVAATGVTVVSASSITATTPAHAAGAVNVVVTTPDGTGTLTNSYTFVAPAPPVANAVSETVAANSTGNAIALNITGGVATSVAIGTQAANGTANASGTSITYTPTAGFFGPDSFTYTASNADGTSAAATVNITVRPPVPVLSGISPASGTIAGGTAVTITGTNLTGATGVSIGGVPATGFTINGATSISATTPANRAGAVDIVVTAPGGSGTLANGFTYQPETLVILPASGRLPDGTTANDYRQTLSLRGGTAPFTFSASGSLPSGLGVDPATGEISGRPTVAGSYSFTITVIDANNVTGSASYAVSIVSPVTTLVFTPGGGALADAMVGEEYSQTTTATGGTGSLVYSLASGTLPKGIVLNISTGELTGPTAADAEEKDYAFSIQARDGNGSTGTASYSLTVRPRAVTVTDKVVNIDTGSSPVDVYLNRGATGGPFVQAETTFVEPSNAGTATIIQGQLAQSGPVNTPVGWYLQFTPNPAYSGQARVGFRLTSALGISNTGTVVYNVAYDAGQVESDIDQLVHSFIRTRQSMIASTIHVPGLLERRQMSEATGPVTARMTPSQNGMTLDFSTSLARIQSARDKADGQAGGYSSPFNIWIDGAFLAHTDTSDNGGKWGSFGMLNAGADYLLTEKILFGLSFHYDYMTDPTDEDAELSGNGWLAGPYASFEIGKGVFWNASLRYGGSVNDIDTQIWDGEFRTSRWMADTAIEGQWDIGSDTMLKPKFRAVYFSEKVEDYTVGNGTGDTVIINGFKEEQFRVSLGAEITRSFTLDNGSMLRPNIGVTGGLSGLDGSGAFGALKAGLALQTPDLWMVDASLLFNFESDGDRSIGGRIGLNGQF</sequence>
<dbReference type="Gene3D" id="2.60.40.3440">
    <property type="match status" value="1"/>
</dbReference>
<keyword evidence="1" id="KW-0732">Signal</keyword>
<dbReference type="InterPro" id="IPR014756">
    <property type="entry name" value="Ig_E-set"/>
</dbReference>
<dbReference type="RefSeq" id="WP_149900709.1">
    <property type="nucleotide sequence ID" value="NZ_QRFF01000006.1"/>
</dbReference>
<dbReference type="AlphaFoldDB" id="A0AA88JPK2"/>
<dbReference type="GO" id="GO:0016020">
    <property type="term" value="C:membrane"/>
    <property type="evidence" value="ECO:0007669"/>
    <property type="project" value="InterPro"/>
</dbReference>
<evidence type="ECO:0000313" key="3">
    <source>
        <dbReference type="EMBL" id="KAA3499382.1"/>
    </source>
</evidence>
<name>A0AA88JPK2_RHIRH</name>
<reference evidence="3 4" key="1">
    <citation type="submission" date="2018-08" db="EMBL/GenBank/DDBJ databases">
        <title>Crown Gall in kiwifruit.</title>
        <authorList>
            <person name="Visnovsky S.B."/>
            <person name="Pitman A.R."/>
        </authorList>
    </citation>
    <scope>NUCLEOTIDE SEQUENCE [LARGE SCALE GENOMIC DNA]</scope>
    <source>
        <strain evidence="3 4">SBV_302_78_2</strain>
    </source>
</reference>
<evidence type="ECO:0000313" key="4">
    <source>
        <dbReference type="Proteomes" id="UP000473658"/>
    </source>
</evidence>
<feature type="domain" description="Autotransporter" evidence="2">
    <location>
        <begin position="786"/>
        <end position="1035"/>
    </location>
</feature>
<dbReference type="PANTHER" id="PTHR22625">
    <property type="entry name" value="PLEXIN"/>
    <property type="match status" value="1"/>
</dbReference>
<accession>A0AA88JPK2</accession>
<dbReference type="EMBL" id="QRFF01000006">
    <property type="protein sequence ID" value="KAA3499382.1"/>
    <property type="molecule type" value="Genomic_DNA"/>
</dbReference>
<dbReference type="SUPFAM" id="SSF81296">
    <property type="entry name" value="E set domains"/>
    <property type="match status" value="2"/>
</dbReference>
<proteinExistence type="predicted"/>
<dbReference type="Gene3D" id="2.40.128.130">
    <property type="entry name" value="Autotransporter beta-domain"/>
    <property type="match status" value="1"/>
</dbReference>
<feature type="chain" id="PRO_5041640563" description="Autotransporter domain-containing protein" evidence="1">
    <location>
        <begin position="48"/>
        <end position="1035"/>
    </location>
</feature>
<dbReference type="CDD" id="cd11304">
    <property type="entry name" value="Cadherin_repeat"/>
    <property type="match status" value="1"/>
</dbReference>
<dbReference type="GO" id="GO:0017154">
    <property type="term" value="F:semaphorin receptor activity"/>
    <property type="evidence" value="ECO:0007669"/>
    <property type="project" value="InterPro"/>
</dbReference>
<dbReference type="GO" id="GO:0005509">
    <property type="term" value="F:calcium ion binding"/>
    <property type="evidence" value="ECO:0007669"/>
    <property type="project" value="InterPro"/>
</dbReference>
<dbReference type="Proteomes" id="UP000473658">
    <property type="component" value="Unassembled WGS sequence"/>
</dbReference>